<dbReference type="OMA" id="NDWENEQ"/>
<evidence type="ECO:0000256" key="1">
    <source>
        <dbReference type="SAM" id="MobiDB-lite"/>
    </source>
</evidence>
<reference evidence="3" key="1">
    <citation type="journal article" date="2017" name="Genome Announc.">
        <title>Genome sequences of Cyberlindnera fabianii 65, Pichia kudriavzevii 129, and Saccharomyces cerevisiae 131 isolated from fermented masau fruits in Zimbabwe.</title>
        <authorList>
            <person name="van Rijswijck I.M.H."/>
            <person name="Derks M.F.L."/>
            <person name="Abee T."/>
            <person name="de Ridder D."/>
            <person name="Smid E.J."/>
        </authorList>
    </citation>
    <scope>NUCLEOTIDE SEQUENCE [LARGE SCALE GENOMIC DNA]</scope>
    <source>
        <strain evidence="3">65</strain>
    </source>
</reference>
<keyword evidence="3" id="KW-1185">Reference proteome</keyword>
<name>A0A1V2L625_CYBFA</name>
<evidence type="ECO:0000313" key="3">
    <source>
        <dbReference type="Proteomes" id="UP000189513"/>
    </source>
</evidence>
<feature type="region of interest" description="Disordered" evidence="1">
    <location>
        <begin position="352"/>
        <end position="374"/>
    </location>
</feature>
<feature type="region of interest" description="Disordered" evidence="1">
    <location>
        <begin position="285"/>
        <end position="318"/>
    </location>
</feature>
<dbReference type="VEuPathDB" id="FungiDB:BON22_3552"/>
<dbReference type="AlphaFoldDB" id="A0A1V2L625"/>
<proteinExistence type="predicted"/>
<sequence length="444" mass="49950">MASIAKQTYVDPILNTDFDPQNLKELTQSFPPYYQKITHQCSLALKCYKQLLALQYQTNAWEFATLKASVNLNFNHATATGARTFDIKIAKKVLDKCNTIDDEISIKHRPRISQLIHFIKLLSVEEYLSDPGTLLLKVYFKLLNLKNELTELLNVAYTKAKLLVIAYELTKIMEMIDEEENPVALDNTDFQSTLNSYKDFVGVLIDQLDRAVADKDSDQIEECLGILSDVEKMYESVRMNFFFTEEWNDWENEQQELLSASIYTESSTSSPHTESYQMTRFLNEKQTTSSTPMAPPHTSKVSRRGSVSSTASSSIFARPGSSTISEELPYLMQAFDEARDLERELSTYQQVAQPAKDVSRQPSLRNMNSSSTLSKKANIVKSSSVGVGRSPLTPLATNDKTKSHLQSGINTPNMGFSSNLLNNLYGLHPGSTPFAPSHLQNEVD</sequence>
<protein>
    <submittedName>
        <fullName evidence="2">Uncharacterized protein</fullName>
    </submittedName>
</protein>
<dbReference type="EMBL" id="MPUK01000006">
    <property type="protein sequence ID" value="ONH66716.1"/>
    <property type="molecule type" value="Genomic_DNA"/>
</dbReference>
<gene>
    <name evidence="2" type="ORF">BON22_3552</name>
</gene>
<feature type="region of interest" description="Disordered" evidence="1">
    <location>
        <begin position="390"/>
        <end position="410"/>
    </location>
</feature>
<feature type="compositionally biased region" description="Polar residues" evidence="1">
    <location>
        <begin position="360"/>
        <end position="374"/>
    </location>
</feature>
<evidence type="ECO:0000313" key="2">
    <source>
        <dbReference type="EMBL" id="ONH66716.1"/>
    </source>
</evidence>
<comment type="caution">
    <text evidence="2">The sequence shown here is derived from an EMBL/GenBank/DDBJ whole genome shotgun (WGS) entry which is preliminary data.</text>
</comment>
<feature type="compositionally biased region" description="Low complexity" evidence="1">
    <location>
        <begin position="304"/>
        <end position="314"/>
    </location>
</feature>
<organism evidence="2 3">
    <name type="scientific">Cyberlindnera fabianii</name>
    <name type="common">Yeast</name>
    <name type="synonym">Hansenula fabianii</name>
    <dbReference type="NCBI Taxonomy" id="36022"/>
    <lineage>
        <taxon>Eukaryota</taxon>
        <taxon>Fungi</taxon>
        <taxon>Dikarya</taxon>
        <taxon>Ascomycota</taxon>
        <taxon>Saccharomycotina</taxon>
        <taxon>Saccharomycetes</taxon>
        <taxon>Phaffomycetales</taxon>
        <taxon>Phaffomycetaceae</taxon>
        <taxon>Cyberlindnera</taxon>
    </lineage>
</organism>
<accession>A0A1V2L625</accession>
<dbReference type="Proteomes" id="UP000189513">
    <property type="component" value="Unassembled WGS sequence"/>
</dbReference>